<keyword evidence="3 6" id="KW-0731">Sigma factor</keyword>
<dbReference type="InterPro" id="IPR013249">
    <property type="entry name" value="RNA_pol_sigma70_r4_t2"/>
</dbReference>
<evidence type="ECO:0000256" key="4">
    <source>
        <dbReference type="ARBA" id="ARBA00023125"/>
    </source>
</evidence>
<dbReference type="EMBL" id="FUZU01000003">
    <property type="protein sequence ID" value="SKC83251.1"/>
    <property type="molecule type" value="Genomic_DNA"/>
</dbReference>
<dbReference type="RefSeq" id="WP_079688934.1">
    <property type="nucleotide sequence ID" value="NZ_FUZU01000003.1"/>
</dbReference>
<dbReference type="InterPro" id="IPR014284">
    <property type="entry name" value="RNA_pol_sigma-70_dom"/>
</dbReference>
<evidence type="ECO:0000259" key="8">
    <source>
        <dbReference type="Pfam" id="PF08281"/>
    </source>
</evidence>
<protein>
    <recommendedName>
        <fullName evidence="6">RNA polymerase sigma factor</fullName>
    </recommendedName>
</protein>
<dbReference type="InterPro" id="IPR036388">
    <property type="entry name" value="WH-like_DNA-bd_sf"/>
</dbReference>
<dbReference type="PROSITE" id="PS01063">
    <property type="entry name" value="SIGMA70_ECF"/>
    <property type="match status" value="1"/>
</dbReference>
<evidence type="ECO:0000313" key="9">
    <source>
        <dbReference type="EMBL" id="SKC83251.1"/>
    </source>
</evidence>
<keyword evidence="10" id="KW-1185">Reference proteome</keyword>
<dbReference type="PANTHER" id="PTHR43133">
    <property type="entry name" value="RNA POLYMERASE ECF-TYPE SIGMA FACTO"/>
    <property type="match status" value="1"/>
</dbReference>
<dbReference type="NCBIfam" id="TIGR02937">
    <property type="entry name" value="sigma70-ECF"/>
    <property type="match status" value="1"/>
</dbReference>
<evidence type="ECO:0000256" key="6">
    <source>
        <dbReference type="RuleBase" id="RU000716"/>
    </source>
</evidence>
<organism evidence="9 10">
    <name type="scientific">Ohtaekwangia koreensis</name>
    <dbReference type="NCBI Taxonomy" id="688867"/>
    <lineage>
        <taxon>Bacteria</taxon>
        <taxon>Pseudomonadati</taxon>
        <taxon>Bacteroidota</taxon>
        <taxon>Cytophagia</taxon>
        <taxon>Cytophagales</taxon>
        <taxon>Fulvivirgaceae</taxon>
        <taxon>Ohtaekwangia</taxon>
    </lineage>
</organism>
<keyword evidence="4 6" id="KW-0238">DNA-binding</keyword>
<reference evidence="9 10" key="1">
    <citation type="submission" date="2017-02" db="EMBL/GenBank/DDBJ databases">
        <authorList>
            <person name="Peterson S.W."/>
        </authorList>
    </citation>
    <scope>NUCLEOTIDE SEQUENCE [LARGE SCALE GENOMIC DNA]</scope>
    <source>
        <strain evidence="9 10">DSM 25262</strain>
    </source>
</reference>
<dbReference type="OrthoDB" id="799938at2"/>
<dbReference type="Pfam" id="PF08281">
    <property type="entry name" value="Sigma70_r4_2"/>
    <property type="match status" value="1"/>
</dbReference>
<evidence type="ECO:0000256" key="5">
    <source>
        <dbReference type="ARBA" id="ARBA00023163"/>
    </source>
</evidence>
<accession>A0A1T5M4S9</accession>
<name>A0A1T5M4S9_9BACT</name>
<dbReference type="InterPro" id="IPR013324">
    <property type="entry name" value="RNA_pol_sigma_r3/r4-like"/>
</dbReference>
<dbReference type="GO" id="GO:0006352">
    <property type="term" value="P:DNA-templated transcription initiation"/>
    <property type="evidence" value="ECO:0007669"/>
    <property type="project" value="InterPro"/>
</dbReference>
<dbReference type="InterPro" id="IPR000838">
    <property type="entry name" value="RNA_pol_sigma70_ECF_CS"/>
</dbReference>
<dbReference type="GO" id="GO:0016987">
    <property type="term" value="F:sigma factor activity"/>
    <property type="evidence" value="ECO:0007669"/>
    <property type="project" value="UniProtKB-KW"/>
</dbReference>
<dbReference type="SUPFAM" id="SSF88659">
    <property type="entry name" value="Sigma3 and sigma4 domains of RNA polymerase sigma factors"/>
    <property type="match status" value="1"/>
</dbReference>
<dbReference type="Gene3D" id="1.10.10.10">
    <property type="entry name" value="Winged helix-like DNA-binding domain superfamily/Winged helix DNA-binding domain"/>
    <property type="match status" value="1"/>
</dbReference>
<evidence type="ECO:0000259" key="7">
    <source>
        <dbReference type="Pfam" id="PF04542"/>
    </source>
</evidence>
<evidence type="ECO:0000256" key="2">
    <source>
        <dbReference type="ARBA" id="ARBA00023015"/>
    </source>
</evidence>
<dbReference type="Pfam" id="PF04542">
    <property type="entry name" value="Sigma70_r2"/>
    <property type="match status" value="1"/>
</dbReference>
<dbReference type="CDD" id="cd06171">
    <property type="entry name" value="Sigma70_r4"/>
    <property type="match status" value="1"/>
</dbReference>
<evidence type="ECO:0000313" key="10">
    <source>
        <dbReference type="Proteomes" id="UP000190961"/>
    </source>
</evidence>
<dbReference type="Gene3D" id="1.10.1740.10">
    <property type="match status" value="1"/>
</dbReference>
<evidence type="ECO:0000256" key="1">
    <source>
        <dbReference type="ARBA" id="ARBA00010641"/>
    </source>
</evidence>
<comment type="similarity">
    <text evidence="1 6">Belongs to the sigma-70 factor family. ECF subfamily.</text>
</comment>
<dbReference type="InterPro" id="IPR039425">
    <property type="entry name" value="RNA_pol_sigma-70-like"/>
</dbReference>
<keyword evidence="2 6" id="KW-0805">Transcription regulation</keyword>
<dbReference type="Proteomes" id="UP000190961">
    <property type="component" value="Unassembled WGS sequence"/>
</dbReference>
<evidence type="ECO:0000256" key="3">
    <source>
        <dbReference type="ARBA" id="ARBA00023082"/>
    </source>
</evidence>
<sequence length="200" mass="23310">MNHSATSKDEPTIVSELNKGSKQAFDCLFDIYHAKLFLYCFRFVKSKDLADEIVQETFIKIWNSREGIDPGLSFGSFLFKIAFNGILDFHRKVARDAAMQQEMVYRIEQSHNHTEDEIIYKDLQRLSDEAIQLMPDQQRLVFKLSRERGLSHEEIATQLGISSNTVKVHIFKSLKHIRSYLQQNADFSFVLIITFLSQKR</sequence>
<dbReference type="SUPFAM" id="SSF88946">
    <property type="entry name" value="Sigma2 domain of RNA polymerase sigma factors"/>
    <property type="match status" value="1"/>
</dbReference>
<feature type="domain" description="RNA polymerase sigma-70 region 2" evidence="7">
    <location>
        <begin position="28"/>
        <end position="95"/>
    </location>
</feature>
<proteinExistence type="inferred from homology"/>
<dbReference type="AlphaFoldDB" id="A0A1T5M4S9"/>
<keyword evidence="5 6" id="KW-0804">Transcription</keyword>
<dbReference type="NCBIfam" id="TIGR02985">
    <property type="entry name" value="Sig70_bacteroi1"/>
    <property type="match status" value="1"/>
</dbReference>
<dbReference type="GO" id="GO:0003677">
    <property type="term" value="F:DNA binding"/>
    <property type="evidence" value="ECO:0007669"/>
    <property type="project" value="UniProtKB-KW"/>
</dbReference>
<dbReference type="STRING" id="688867.SAMN05660236_4403"/>
<dbReference type="PANTHER" id="PTHR43133:SF46">
    <property type="entry name" value="RNA POLYMERASE SIGMA-70 FACTOR ECF SUBFAMILY"/>
    <property type="match status" value="1"/>
</dbReference>
<feature type="domain" description="RNA polymerase sigma factor 70 region 4 type 2" evidence="8">
    <location>
        <begin position="128"/>
        <end position="177"/>
    </location>
</feature>
<gene>
    <name evidence="9" type="ORF">SAMN05660236_4403</name>
</gene>
<dbReference type="InterPro" id="IPR013325">
    <property type="entry name" value="RNA_pol_sigma_r2"/>
</dbReference>
<dbReference type="InterPro" id="IPR007627">
    <property type="entry name" value="RNA_pol_sigma70_r2"/>
</dbReference>
<dbReference type="InterPro" id="IPR014327">
    <property type="entry name" value="RNA_pol_sigma70_bacteroid"/>
</dbReference>